<feature type="compositionally biased region" description="Acidic residues" evidence="7">
    <location>
        <begin position="247"/>
        <end position="257"/>
    </location>
</feature>
<sequence>RDRRPGIHATGTDGKPRLTYCCSVPAAGSCEILAFIAPRTEAPLLVPYSTFRLHRYGCDIEHPKYAWKSREITRTLTMAKVPKATKKREVSVHSRAARRGEEPPSKDLAVKSAPVQSDYKPWLHNAQNAAIGKKKKSKQLSRQQKQRQQKALEKADVNVDKLQSRIADSKARGKRVQARRKDWEELNENLGDGQKKRVGAAGEEEQVSRPRIEMEDVELQGETELPANMMVAEEEAPKQGVEGAAEMAEEEEVDEVL</sequence>
<name>A0A3M6WXT6_HORWE</name>
<evidence type="ECO:0000256" key="6">
    <source>
        <dbReference type="ARBA" id="ARBA00023242"/>
    </source>
</evidence>
<reference evidence="10 11" key="1">
    <citation type="journal article" date="2018" name="BMC Genomics">
        <title>Genomic evidence for intraspecific hybridization in a clonal and extremely halotolerant yeast.</title>
        <authorList>
            <person name="Gostincar C."/>
            <person name="Stajich J.E."/>
            <person name="Zupancic J."/>
            <person name="Zalar P."/>
            <person name="Gunde-Cimerman N."/>
        </authorList>
    </citation>
    <scope>NUCLEOTIDE SEQUENCE [LARGE SCALE GENOMIC DNA]</scope>
    <source>
        <strain evidence="9 11">EXF-6654</strain>
        <strain evidence="8 10">EXF-6656</strain>
    </source>
</reference>
<dbReference type="Proteomes" id="UP000282582">
    <property type="component" value="Unassembled WGS sequence"/>
</dbReference>
<dbReference type="GO" id="GO:0030687">
    <property type="term" value="C:preribosome, large subunit precursor"/>
    <property type="evidence" value="ECO:0007669"/>
    <property type="project" value="TreeGrafter"/>
</dbReference>
<evidence type="ECO:0000256" key="7">
    <source>
        <dbReference type="SAM" id="MobiDB-lite"/>
    </source>
</evidence>
<keyword evidence="3" id="KW-0813">Transport</keyword>
<dbReference type="AlphaFoldDB" id="A0A3M6WXT6"/>
<dbReference type="Proteomes" id="UP000281245">
    <property type="component" value="Unassembled WGS sequence"/>
</dbReference>
<dbReference type="GO" id="GO:0005730">
    <property type="term" value="C:nucleolus"/>
    <property type="evidence" value="ECO:0007669"/>
    <property type="project" value="TreeGrafter"/>
</dbReference>
<organism evidence="9 11">
    <name type="scientific">Hortaea werneckii</name>
    <name type="common">Black yeast</name>
    <name type="synonym">Cladosporium werneckii</name>
    <dbReference type="NCBI Taxonomy" id="91943"/>
    <lineage>
        <taxon>Eukaryota</taxon>
        <taxon>Fungi</taxon>
        <taxon>Dikarya</taxon>
        <taxon>Ascomycota</taxon>
        <taxon>Pezizomycotina</taxon>
        <taxon>Dothideomycetes</taxon>
        <taxon>Dothideomycetidae</taxon>
        <taxon>Mycosphaerellales</taxon>
        <taxon>Teratosphaeriaceae</taxon>
        <taxon>Hortaea</taxon>
    </lineage>
</organism>
<comment type="caution">
    <text evidence="9">The sequence shown here is derived from an EMBL/GenBank/DDBJ whole genome shotgun (WGS) entry which is preliminary data.</text>
</comment>
<dbReference type="Pfam" id="PF09135">
    <property type="entry name" value="Alb1"/>
    <property type="match status" value="1"/>
</dbReference>
<evidence type="ECO:0000313" key="8">
    <source>
        <dbReference type="EMBL" id="RMX71166.1"/>
    </source>
</evidence>
<proteinExistence type="predicted"/>
<comment type="subcellular location">
    <subcellularLocation>
        <location evidence="2">Cytoplasm</location>
    </subcellularLocation>
    <subcellularLocation>
        <location evidence="1">Nucleus</location>
    </subcellularLocation>
</comment>
<evidence type="ECO:0000256" key="3">
    <source>
        <dbReference type="ARBA" id="ARBA00022448"/>
    </source>
</evidence>
<keyword evidence="4" id="KW-0963">Cytoplasm</keyword>
<dbReference type="VEuPathDB" id="FungiDB:BTJ68_12277"/>
<evidence type="ECO:0000256" key="1">
    <source>
        <dbReference type="ARBA" id="ARBA00004123"/>
    </source>
</evidence>
<feature type="region of interest" description="Disordered" evidence="7">
    <location>
        <begin position="235"/>
        <end position="257"/>
    </location>
</feature>
<dbReference type="PANTHER" id="PTHR28280:SF1">
    <property type="entry name" value="SHUTTLING PRE-60S FACTOR ECM1"/>
    <property type="match status" value="1"/>
</dbReference>
<evidence type="ECO:0000256" key="4">
    <source>
        <dbReference type="ARBA" id="ARBA00022490"/>
    </source>
</evidence>
<evidence type="ECO:0000313" key="9">
    <source>
        <dbReference type="EMBL" id="RMX83453.1"/>
    </source>
</evidence>
<feature type="region of interest" description="Disordered" evidence="7">
    <location>
        <begin position="185"/>
        <end position="217"/>
    </location>
</feature>
<accession>A0A3M6WXT6</accession>
<dbReference type="OrthoDB" id="5304887at2759"/>
<dbReference type="EMBL" id="QWIJ01002981">
    <property type="protein sequence ID" value="RMX71166.1"/>
    <property type="molecule type" value="Genomic_DNA"/>
</dbReference>
<protein>
    <submittedName>
        <fullName evidence="9">Uncharacterized protein</fullName>
    </submittedName>
</protein>
<evidence type="ECO:0000313" key="10">
    <source>
        <dbReference type="Proteomes" id="UP000281245"/>
    </source>
</evidence>
<dbReference type="PANTHER" id="PTHR28280">
    <property type="entry name" value="SHUTTLING PRE-60S FACTOR ECM1"/>
    <property type="match status" value="1"/>
</dbReference>
<evidence type="ECO:0000256" key="5">
    <source>
        <dbReference type="ARBA" id="ARBA00022517"/>
    </source>
</evidence>
<keyword evidence="6" id="KW-0539">Nucleus</keyword>
<feature type="compositionally biased region" description="Basic and acidic residues" evidence="7">
    <location>
        <begin position="87"/>
        <end position="109"/>
    </location>
</feature>
<feature type="compositionally biased region" description="Basic residues" evidence="7">
    <location>
        <begin position="132"/>
        <end position="148"/>
    </location>
</feature>
<gene>
    <name evidence="9" type="ORF">D0868_15658</name>
    <name evidence="8" type="ORF">D0869_15908</name>
</gene>
<evidence type="ECO:0000256" key="2">
    <source>
        <dbReference type="ARBA" id="ARBA00004496"/>
    </source>
</evidence>
<dbReference type="InterPro" id="IPR022784">
    <property type="entry name" value="Ribosome_bgen_Alb1"/>
</dbReference>
<dbReference type="EMBL" id="QWIK01002738">
    <property type="protein sequence ID" value="RMX83453.1"/>
    <property type="molecule type" value="Genomic_DNA"/>
</dbReference>
<feature type="non-terminal residue" evidence="9">
    <location>
        <position position="1"/>
    </location>
</feature>
<keyword evidence="5" id="KW-0690">Ribosome biogenesis</keyword>
<evidence type="ECO:0000313" key="11">
    <source>
        <dbReference type="Proteomes" id="UP000282582"/>
    </source>
</evidence>
<dbReference type="GO" id="GO:0005737">
    <property type="term" value="C:cytoplasm"/>
    <property type="evidence" value="ECO:0007669"/>
    <property type="project" value="UniProtKB-SubCell"/>
</dbReference>
<dbReference type="GO" id="GO:0000055">
    <property type="term" value="P:ribosomal large subunit export from nucleus"/>
    <property type="evidence" value="ECO:0007669"/>
    <property type="project" value="TreeGrafter"/>
</dbReference>
<dbReference type="InterPro" id="IPR053278">
    <property type="entry name" value="Pre-60S_factor_ECM1"/>
</dbReference>
<feature type="region of interest" description="Disordered" evidence="7">
    <location>
        <begin position="86"/>
        <end position="156"/>
    </location>
</feature>